<dbReference type="PROSITE" id="PS50931">
    <property type="entry name" value="HTH_LYSR"/>
    <property type="match status" value="1"/>
</dbReference>
<dbReference type="Gene3D" id="1.10.10.10">
    <property type="entry name" value="Winged helix-like DNA-binding domain superfamily/Winged helix DNA-binding domain"/>
    <property type="match status" value="1"/>
</dbReference>
<evidence type="ECO:0000313" key="6">
    <source>
        <dbReference type="EMBL" id="RKF68488.1"/>
    </source>
</evidence>
<dbReference type="InterPro" id="IPR005119">
    <property type="entry name" value="LysR_subst-bd"/>
</dbReference>
<dbReference type="Proteomes" id="UP000284853">
    <property type="component" value="Unassembled WGS sequence"/>
</dbReference>
<organism evidence="6 7">
    <name type="scientific">Rahnella variigena</name>
    <dbReference type="NCBI Taxonomy" id="574964"/>
    <lineage>
        <taxon>Bacteria</taxon>
        <taxon>Pseudomonadati</taxon>
        <taxon>Pseudomonadota</taxon>
        <taxon>Gammaproteobacteria</taxon>
        <taxon>Enterobacterales</taxon>
        <taxon>Yersiniaceae</taxon>
        <taxon>Rahnella</taxon>
    </lineage>
</organism>
<reference evidence="6 7" key="1">
    <citation type="submission" date="2017-08" db="EMBL/GenBank/DDBJ databases">
        <title>Comparative genomics of bacteria isolated from necrotic lesions of AOD affected trees.</title>
        <authorList>
            <person name="Doonan J."/>
            <person name="Denman S."/>
            <person name="Mcdonald J.E."/>
        </authorList>
    </citation>
    <scope>NUCLEOTIDE SEQUENCE [LARGE SCALE GENOMIC DNA]</scope>
    <source>
        <strain evidence="6 7">CIP 105588</strain>
    </source>
</reference>
<comment type="similarity">
    <text evidence="1">Belongs to the LysR transcriptional regulatory family.</text>
</comment>
<dbReference type="RefSeq" id="WP_120160765.1">
    <property type="nucleotide sequence ID" value="NZ_NSDJ01000001.1"/>
</dbReference>
<evidence type="ECO:0000256" key="1">
    <source>
        <dbReference type="ARBA" id="ARBA00009437"/>
    </source>
</evidence>
<protein>
    <submittedName>
        <fullName evidence="6">LysR family transcriptional regulator</fullName>
    </submittedName>
</protein>
<dbReference type="InterPro" id="IPR036390">
    <property type="entry name" value="WH_DNA-bd_sf"/>
</dbReference>
<dbReference type="Pfam" id="PF03466">
    <property type="entry name" value="LysR_substrate"/>
    <property type="match status" value="1"/>
</dbReference>
<dbReference type="SUPFAM" id="SSF46785">
    <property type="entry name" value="Winged helix' DNA-binding domain"/>
    <property type="match status" value="1"/>
</dbReference>
<evidence type="ECO:0000259" key="5">
    <source>
        <dbReference type="PROSITE" id="PS50931"/>
    </source>
</evidence>
<dbReference type="InterPro" id="IPR036388">
    <property type="entry name" value="WH-like_DNA-bd_sf"/>
</dbReference>
<proteinExistence type="inferred from homology"/>
<dbReference type="PANTHER" id="PTHR30537:SF74">
    <property type="entry name" value="HTH-TYPE TRANSCRIPTIONAL REGULATOR TRPI"/>
    <property type="match status" value="1"/>
</dbReference>
<dbReference type="PRINTS" id="PR00039">
    <property type="entry name" value="HTHLYSR"/>
</dbReference>
<evidence type="ECO:0000256" key="4">
    <source>
        <dbReference type="ARBA" id="ARBA00023163"/>
    </source>
</evidence>
<dbReference type="Pfam" id="PF00126">
    <property type="entry name" value="HTH_1"/>
    <property type="match status" value="1"/>
</dbReference>
<dbReference type="GeneID" id="302708931"/>
<evidence type="ECO:0000256" key="2">
    <source>
        <dbReference type="ARBA" id="ARBA00023015"/>
    </source>
</evidence>
<evidence type="ECO:0000256" key="3">
    <source>
        <dbReference type="ARBA" id="ARBA00023125"/>
    </source>
</evidence>
<dbReference type="EMBL" id="NSDJ01000001">
    <property type="protein sequence ID" value="RKF68488.1"/>
    <property type="molecule type" value="Genomic_DNA"/>
</dbReference>
<dbReference type="PANTHER" id="PTHR30537">
    <property type="entry name" value="HTH-TYPE TRANSCRIPTIONAL REGULATOR"/>
    <property type="match status" value="1"/>
</dbReference>
<dbReference type="InterPro" id="IPR058163">
    <property type="entry name" value="LysR-type_TF_proteobact-type"/>
</dbReference>
<gene>
    <name evidence="6" type="ORF">CKQ54_08960</name>
</gene>
<evidence type="ECO:0000313" key="7">
    <source>
        <dbReference type="Proteomes" id="UP000284853"/>
    </source>
</evidence>
<dbReference type="CDD" id="cd08432">
    <property type="entry name" value="PBP2_GcdR_TrpI_HvrB_AmpR_like"/>
    <property type="match status" value="1"/>
</dbReference>
<keyword evidence="2" id="KW-0805">Transcription regulation</keyword>
<accession>A0ABX9PY45</accession>
<dbReference type="InterPro" id="IPR000847">
    <property type="entry name" value="LysR_HTH_N"/>
</dbReference>
<dbReference type="Gene3D" id="3.40.190.10">
    <property type="entry name" value="Periplasmic binding protein-like II"/>
    <property type="match status" value="2"/>
</dbReference>
<comment type="caution">
    <text evidence="6">The sequence shown here is derived from an EMBL/GenBank/DDBJ whole genome shotgun (WGS) entry which is preliminary data.</text>
</comment>
<feature type="domain" description="HTH lysR-type" evidence="5">
    <location>
        <begin position="5"/>
        <end position="62"/>
    </location>
</feature>
<keyword evidence="7" id="KW-1185">Reference proteome</keyword>
<sequence length="289" mass="31970">MNDLPSLRALHYFKQAAQFESFSTAAESLNVTHSAVSHQMKNLEGWLGTVLFNRTAGRVFLTADGIKLKTCCDRVFDEIAKTCHEIRNGSEQHLIIACSPSFLAQWLLPRISRFSQLYPQITLSFQTQTPPGQLENQRADVLIKSGPHIENPDTDAMHIASDFIGPVCAPGLCHGLMPPPDFGALPLLHADTKINAWQEWAKATGARGDVSTGKHFDNLILAIQAAKNGLGICIAPKMLVEKELEEGSLIAPAGFCEVDRATTVLVSSQRRDEPEIRAFREWIREEARQ</sequence>
<keyword evidence="4" id="KW-0804">Transcription</keyword>
<name>A0ABX9PY45_9GAMM</name>
<dbReference type="SUPFAM" id="SSF53850">
    <property type="entry name" value="Periplasmic binding protein-like II"/>
    <property type="match status" value="1"/>
</dbReference>
<keyword evidence="3" id="KW-0238">DNA-binding</keyword>